<reference evidence="1" key="1">
    <citation type="submission" date="2020-09" db="EMBL/GenBank/DDBJ databases">
        <title>Novel species of Mucilaginibacter isolated from a glacier on the Tibetan Plateau.</title>
        <authorList>
            <person name="Liu Q."/>
            <person name="Xin Y.-H."/>
        </authorList>
    </citation>
    <scope>NUCLEOTIDE SEQUENCE</scope>
    <source>
        <strain evidence="1">ZB1P21</strain>
    </source>
</reference>
<dbReference type="Proteomes" id="UP000619078">
    <property type="component" value="Unassembled WGS sequence"/>
</dbReference>
<gene>
    <name evidence="1" type="ORF">IDJ76_20090</name>
</gene>
<organism evidence="1 2">
    <name type="scientific">Mucilaginibacter glaciei</name>
    <dbReference type="NCBI Taxonomy" id="2772109"/>
    <lineage>
        <taxon>Bacteria</taxon>
        <taxon>Pseudomonadati</taxon>
        <taxon>Bacteroidota</taxon>
        <taxon>Sphingobacteriia</taxon>
        <taxon>Sphingobacteriales</taxon>
        <taxon>Sphingobacteriaceae</taxon>
        <taxon>Mucilaginibacter</taxon>
    </lineage>
</organism>
<evidence type="ECO:0000313" key="1">
    <source>
        <dbReference type="EMBL" id="MBD1395414.1"/>
    </source>
</evidence>
<comment type="caution">
    <text evidence="1">The sequence shown here is derived from an EMBL/GenBank/DDBJ whole genome shotgun (WGS) entry which is preliminary data.</text>
</comment>
<sequence length="349" mass="40758">MEIIFNALFKIDIQAPAAEQLAMPDGNNDLRSYIVELLDKIIADPDKKGFVFQSETTETRRLIDDIIAVNDNDYYSYSVHALDIANRLHRKEVDSDNRNNLDVDLLKGIAVISLVKFENNTQKVIISKADYNEFLDVLSYTKRQGFPIKKKIYKAFVADINETGDITKVAVYDTNSVFTVYWYRDFLELQQVHTDEYNTEKVFNIIETKILTPIKKISKRDYIELWNATVRYFRIKPEFALENFVEEIITSHVPFDPKVDVREWAEKTRKQFGKTDFDSKFNIAANKISKRFKNSISLTPQIDLNLKDGIKDLKGTIQRYQEDNGNKWVMIKSEDGFEYFNDTEIMNNE</sequence>
<name>A0A926NNL9_9SPHI</name>
<evidence type="ECO:0000313" key="2">
    <source>
        <dbReference type="Proteomes" id="UP000619078"/>
    </source>
</evidence>
<accession>A0A926NNL9</accession>
<protein>
    <recommendedName>
        <fullName evidence="3">Nucleoid associated protein NdpA</fullName>
    </recommendedName>
</protein>
<dbReference type="RefSeq" id="WP_191166038.1">
    <property type="nucleotide sequence ID" value="NZ_JACWMX010000012.1"/>
</dbReference>
<proteinExistence type="predicted"/>
<dbReference type="EMBL" id="JACWMX010000012">
    <property type="protein sequence ID" value="MBD1395414.1"/>
    <property type="molecule type" value="Genomic_DNA"/>
</dbReference>
<keyword evidence="2" id="KW-1185">Reference proteome</keyword>
<dbReference type="AlphaFoldDB" id="A0A926NNL9"/>
<evidence type="ECO:0008006" key="3">
    <source>
        <dbReference type="Google" id="ProtNLM"/>
    </source>
</evidence>